<proteinExistence type="predicted"/>
<keyword evidence="4" id="KW-1185">Reference proteome</keyword>
<organism evidence="4">
    <name type="scientific">Arthroderma gypseum (strain ATCC MYA-4604 / CBS 118893)</name>
    <name type="common">Microsporum gypseum</name>
    <dbReference type="NCBI Taxonomy" id="535722"/>
    <lineage>
        <taxon>Eukaryota</taxon>
        <taxon>Fungi</taxon>
        <taxon>Dikarya</taxon>
        <taxon>Ascomycota</taxon>
        <taxon>Pezizomycotina</taxon>
        <taxon>Eurotiomycetes</taxon>
        <taxon>Eurotiomycetidae</taxon>
        <taxon>Onygenales</taxon>
        <taxon>Arthrodermataceae</taxon>
        <taxon>Nannizzia</taxon>
    </lineage>
</organism>
<evidence type="ECO:0000259" key="2">
    <source>
        <dbReference type="Pfam" id="PF11274"/>
    </source>
</evidence>
<feature type="compositionally biased region" description="Polar residues" evidence="1">
    <location>
        <begin position="512"/>
        <end position="561"/>
    </location>
</feature>
<dbReference type="GeneID" id="10027516"/>
<dbReference type="HOGENOM" id="CLU_362880_0_0_1"/>
<dbReference type="Proteomes" id="UP000002669">
    <property type="component" value="Unassembled WGS sequence"/>
</dbReference>
<feature type="domain" description="DUF3074" evidence="2">
    <location>
        <begin position="354"/>
        <end position="448"/>
    </location>
</feature>
<dbReference type="VEuPathDB" id="FungiDB:MGYG_04836"/>
<dbReference type="PANTHER" id="PTHR40370">
    <property type="entry name" value="EXPRESSED PROTEIN"/>
    <property type="match status" value="1"/>
</dbReference>
<feature type="region of interest" description="Disordered" evidence="1">
    <location>
        <begin position="1"/>
        <end position="221"/>
    </location>
</feature>
<dbReference type="Pfam" id="PF11274">
    <property type="entry name" value="DUF3074"/>
    <property type="match status" value="1"/>
</dbReference>
<evidence type="ECO:0000313" key="4">
    <source>
        <dbReference type="Proteomes" id="UP000002669"/>
    </source>
</evidence>
<dbReference type="AlphaFoldDB" id="E4UX37"/>
<feature type="compositionally biased region" description="Polar residues" evidence="1">
    <location>
        <begin position="569"/>
        <end position="580"/>
    </location>
</feature>
<dbReference type="InterPro" id="IPR024500">
    <property type="entry name" value="DUF3074"/>
</dbReference>
<evidence type="ECO:0000256" key="1">
    <source>
        <dbReference type="SAM" id="MobiDB-lite"/>
    </source>
</evidence>
<accession>E4UX37</accession>
<dbReference type="STRING" id="535722.E4UX37"/>
<feature type="region of interest" description="Disordered" evidence="1">
    <location>
        <begin position="451"/>
        <end position="654"/>
    </location>
</feature>
<dbReference type="OrthoDB" id="4173803at2759"/>
<sequence length="770" mass="84006">MVKGILYKTFPPPPSDAEEEQSPDIPGQGDSAEPSQQDSSSTGQPQPSGGCEAMEHSSEPLAQTGVTNPALVDPSTDATGRSSEPRTGVANPAQEGLSTEVREHLPEPLVQAGETNAALADSSAEATALSPEPQTGITSPAPAEPSTGPTQSTAETGMQTNASQGGRPNRTTAAPRLVASGIAEPTDGPVPETQSEEPRGRTRHRGEQPRRFPSPPVEDPNVAVVGKQGGILPTPVAGEEPAALRAILPNYVHPREIHSVQLPPCAAFREAHNVIAPDFESFLQKVLDDAFAAIARRVPSTEPDDIYPRPRRSPGCKAKCYFSHRRIIRDPDPAWANELREQQGEFSRDQEEDWFGRRSVHKNKRTCGNASFEEIREYWKNRHTAHLPEYVPGIQVTNIHRYNCEGVQLVNWRDVTAEICWIERRSGLCSSQRLFPVMVITAARAYNPALEGRPDAQLPTYEETADPRRPRQTYADVPPEGSPGHPGNGNNTSTEPTSSRVSQHGSVEAESSRSFRTAPTGTGSSRGVLSTPTEARSSRGLQDTPASARNSRDVNSPQTTLAEAGSSRDVLSTPTETGSSRRLLGTPASAGRSRNANPLQTTPAEPGSSRDVQVVPDEAGNSDNAGQPAEARRLRDMQPPEARPDPQNPSRGVPEGWLDSLFVVHLPVRHQCIPRQPRAHRVKRTLFPLYASVGMVKDLGMERGKDRGTFEWLMTVSAKPQSRLLFPRWLTNLYIGMPHLIKDEPGEFMKMLTWRRINPRIPRTKSLIGW</sequence>
<feature type="compositionally biased region" description="Polar residues" evidence="1">
    <location>
        <begin position="488"/>
        <end position="505"/>
    </location>
</feature>
<feature type="compositionally biased region" description="Low complexity" evidence="1">
    <location>
        <begin position="34"/>
        <end position="50"/>
    </location>
</feature>
<reference evidence="4" key="1">
    <citation type="journal article" date="2012" name="MBio">
        <title>Comparative genome analysis of Trichophyton rubrum and related dermatophytes reveals candidate genes involved in infection.</title>
        <authorList>
            <person name="Martinez D.A."/>
            <person name="Oliver B.G."/>
            <person name="Graeser Y."/>
            <person name="Goldberg J.M."/>
            <person name="Li W."/>
            <person name="Martinez-Rossi N.M."/>
            <person name="Monod M."/>
            <person name="Shelest E."/>
            <person name="Barton R.C."/>
            <person name="Birch E."/>
            <person name="Brakhage A.A."/>
            <person name="Chen Z."/>
            <person name="Gurr S.J."/>
            <person name="Heiman D."/>
            <person name="Heitman J."/>
            <person name="Kosti I."/>
            <person name="Rossi A."/>
            <person name="Saif S."/>
            <person name="Samalova M."/>
            <person name="Saunders C.W."/>
            <person name="Shea T."/>
            <person name="Summerbell R.C."/>
            <person name="Xu J."/>
            <person name="Young S."/>
            <person name="Zeng Q."/>
            <person name="Birren B.W."/>
            <person name="Cuomo C.A."/>
            <person name="White T.C."/>
        </authorList>
    </citation>
    <scope>NUCLEOTIDE SEQUENCE [LARGE SCALE GENOMIC DNA]</scope>
    <source>
        <strain evidence="4">ATCC MYA-4604 / CBS 118893</strain>
    </source>
</reference>
<feature type="compositionally biased region" description="Basic and acidic residues" evidence="1">
    <location>
        <begin position="196"/>
        <end position="210"/>
    </location>
</feature>
<name>E4UX37_ARTGP</name>
<feature type="compositionally biased region" description="Low complexity" evidence="1">
    <location>
        <begin position="117"/>
        <end position="130"/>
    </location>
</feature>
<feature type="compositionally biased region" description="Polar residues" evidence="1">
    <location>
        <begin position="592"/>
        <end position="603"/>
    </location>
</feature>
<gene>
    <name evidence="3" type="ORF">MGYG_04836</name>
</gene>
<protein>
    <recommendedName>
        <fullName evidence="2">DUF3074 domain-containing protein</fullName>
    </recommendedName>
</protein>
<dbReference type="PANTHER" id="PTHR40370:SF1">
    <property type="entry name" value="DUF3074 DOMAIN-CONTAINING PROTEIN"/>
    <property type="match status" value="1"/>
</dbReference>
<dbReference type="InParanoid" id="E4UX37"/>
<feature type="compositionally biased region" description="Polar residues" evidence="1">
    <location>
        <begin position="147"/>
        <end position="172"/>
    </location>
</feature>
<feature type="compositionally biased region" description="Basic and acidic residues" evidence="1">
    <location>
        <begin position="630"/>
        <end position="644"/>
    </location>
</feature>
<dbReference type="RefSeq" id="XP_003172248.1">
    <property type="nucleotide sequence ID" value="XM_003172200.1"/>
</dbReference>
<dbReference type="EMBL" id="DS989825">
    <property type="protein sequence ID" value="EFR01837.1"/>
    <property type="molecule type" value="Genomic_DNA"/>
</dbReference>
<dbReference type="OMA" id="EICWIER"/>
<evidence type="ECO:0000313" key="3">
    <source>
        <dbReference type="EMBL" id="EFR01837.1"/>
    </source>
</evidence>
<dbReference type="eggNOG" id="ENOG502QTT5">
    <property type="taxonomic scope" value="Eukaryota"/>
</dbReference>